<dbReference type="OrthoDB" id="8945351at2759"/>
<protein>
    <submittedName>
        <fullName evidence="2">Uncharacterized protein LOC117545403</fullName>
    </submittedName>
</protein>
<dbReference type="RefSeq" id="XP_034071052.1">
    <property type="nucleotide sequence ID" value="XM_034215161.1"/>
</dbReference>
<dbReference type="SUPFAM" id="SSF53098">
    <property type="entry name" value="Ribonuclease H-like"/>
    <property type="match status" value="1"/>
</dbReference>
<dbReference type="PANTHER" id="PTHR46601:SF2">
    <property type="entry name" value="UBIQUITIN-LIKE PROTEASE FAMILY PROFILE DOMAIN-CONTAINING PROTEIN"/>
    <property type="match status" value="1"/>
</dbReference>
<reference evidence="2" key="1">
    <citation type="submission" date="2025-08" db="UniProtKB">
        <authorList>
            <consortium name="RefSeq"/>
        </authorList>
    </citation>
    <scope>IDENTIFICATION</scope>
</reference>
<dbReference type="AlphaFoldDB" id="A0A6P8V0T3"/>
<accession>A0A6P8V0T3</accession>
<evidence type="ECO:0000313" key="1">
    <source>
        <dbReference type="Proteomes" id="UP000515161"/>
    </source>
</evidence>
<gene>
    <name evidence="2" type="primary">LOC117545403</name>
</gene>
<dbReference type="InParanoid" id="A0A6P8V0T3"/>
<name>A0A6P8V0T3_GYMAC</name>
<organism evidence="1 2">
    <name type="scientific">Gymnodraco acuticeps</name>
    <name type="common">Antarctic dragonfish</name>
    <dbReference type="NCBI Taxonomy" id="8218"/>
    <lineage>
        <taxon>Eukaryota</taxon>
        <taxon>Metazoa</taxon>
        <taxon>Chordata</taxon>
        <taxon>Craniata</taxon>
        <taxon>Vertebrata</taxon>
        <taxon>Euteleostomi</taxon>
        <taxon>Actinopterygii</taxon>
        <taxon>Neopterygii</taxon>
        <taxon>Teleostei</taxon>
        <taxon>Neoteleostei</taxon>
        <taxon>Acanthomorphata</taxon>
        <taxon>Eupercaria</taxon>
        <taxon>Perciformes</taxon>
        <taxon>Notothenioidei</taxon>
        <taxon>Bathydraconidae</taxon>
        <taxon>Gymnodraco</taxon>
    </lineage>
</organism>
<dbReference type="GeneID" id="117545403"/>
<dbReference type="Proteomes" id="UP000515161">
    <property type="component" value="Unplaced"/>
</dbReference>
<proteinExistence type="predicted"/>
<dbReference type="KEGG" id="gacu:117545403"/>
<dbReference type="InterPro" id="IPR012337">
    <property type="entry name" value="RNaseH-like_sf"/>
</dbReference>
<dbReference type="PANTHER" id="PTHR46601">
    <property type="entry name" value="ULP_PROTEASE DOMAIN-CONTAINING PROTEIN"/>
    <property type="match status" value="1"/>
</dbReference>
<sequence>MTTGRKQTITVRKKKMQKRLLSDTLKNLHRKFGSENSDNFMADTLYSHGIVISKNIEEMVDRTVCATEMKACAYGDCVECRLTTHPTLKSATEEIVQVVQWSTERTGEEERKTITLKKEVQSTESDLVSKFQENLFKFRKHLFNIRWQYSAYRQLRESLQANECLIHIDFSENYSCKYHNEIQSVHFGGSHQQATLHTGVLYTTEQTPLSFCSISSSRRHDPPAIWAHLEPVLEMVKTKCPKVERLHFYSDGPATQYKQKGNFYFLSTEPFRLGFKELTWNFFEASHGKGAPDGIGGTLKRSADRIVRLGEDVPDAITLFKKLKRLESTVELFFVSEEEVEAKTEVPALTPIKGTMRMHQVISVLPGHIKYRDISCFCQRQDGPLDCACFDLKVATVNGVPVTPPNQNEETPWRPAAVDSTHIGGWCVIKYDDDVYPGIIMDVEGDSIQVKCMHRNGVNKYFWPRPREDVSWIVSLEDKPQVKEHFLGFLVAEQSTGERLTLLILKRLEDLNIPFEDCRGQSYDNGANMKADAAKSSPDAIGYFGYLTKLYKLFSASTHRWDILLKHVKTTRKSWSETRWESRIKSVEAVMYQAGQIREALLEVRETTADPVVRVEAQSLAEEIGSYRFIICTTIWYDILYKIQHVSKLMQSPSMQLDVAVDLLKKTGDSLTCYRRTGFSDAQTTAKEMCEEMNVESVLKQKRLRSTKRQFGYESPDEPIDDALTKMEITFFNVVVDTALSSLDERF</sequence>
<evidence type="ECO:0000313" key="2">
    <source>
        <dbReference type="RefSeq" id="XP_034071052.1"/>
    </source>
</evidence>
<keyword evidence="1" id="KW-1185">Reference proteome</keyword>